<sequence>MTTKLFTVEQCIEENIQLSAGYRDFEGYKGQTPDPQWPGQAKICVSIVLNYEEGGEYSVLNGDLRSETDLQEIMGRPIRPGARDIQMETQYEYGTRAGVWRIGRFFEERKVKVTVHAVGQSILKSPDAAKYLAGCGHEFSSHAYRWIDYHSMPLAVEEEQIHKCVDAIKEISGHPPKGWYVGRPSISSKGLVCHAFKQRGLELLYQSDSYGDDLPYWTAHPTEADKGLLMLPYTYDVNDNKFCTSPGFVNPTEWLEYCKSAFDVLLEEGRNGAPKMMSIGLHLRIIGRPARFAALKELIKYIQGHDEAWIATREEIARHWMKVHPFDASQLNRLPHFI</sequence>
<dbReference type="InterPro" id="IPR011330">
    <property type="entry name" value="Glyco_hydro/deAcase_b/a-brl"/>
</dbReference>
<dbReference type="AlphaFoldDB" id="A0A4S9D0Q1"/>
<name>A0A4S9D0Q1_AURPU</name>
<gene>
    <name evidence="2" type="ORF">D6D13_04181</name>
</gene>
<dbReference type="EMBL" id="QZAS01000011">
    <property type="protein sequence ID" value="THX12817.1"/>
    <property type="molecule type" value="Genomic_DNA"/>
</dbReference>
<dbReference type="Pfam" id="PF01522">
    <property type="entry name" value="Polysacc_deac_1"/>
    <property type="match status" value="1"/>
</dbReference>
<protein>
    <submittedName>
        <fullName evidence="2">Glycoside hydrolase/deacetylase</fullName>
    </submittedName>
</protein>
<dbReference type="GO" id="GO:0016810">
    <property type="term" value="F:hydrolase activity, acting on carbon-nitrogen (but not peptide) bonds"/>
    <property type="evidence" value="ECO:0007669"/>
    <property type="project" value="InterPro"/>
</dbReference>
<proteinExistence type="predicted"/>
<comment type="caution">
    <text evidence="2">The sequence shown here is derived from an EMBL/GenBank/DDBJ whole genome shotgun (WGS) entry which is preliminary data.</text>
</comment>
<dbReference type="SUPFAM" id="SSF88713">
    <property type="entry name" value="Glycoside hydrolase/deacetylase"/>
    <property type="match status" value="1"/>
</dbReference>
<dbReference type="GO" id="GO:0005975">
    <property type="term" value="P:carbohydrate metabolic process"/>
    <property type="evidence" value="ECO:0007669"/>
    <property type="project" value="InterPro"/>
</dbReference>
<dbReference type="InterPro" id="IPR002509">
    <property type="entry name" value="NODB_dom"/>
</dbReference>
<accession>A0A4S9D0Q1</accession>
<keyword evidence="2" id="KW-0378">Hydrolase</keyword>
<reference evidence="2" key="1">
    <citation type="submission" date="2018-10" db="EMBL/GenBank/DDBJ databases">
        <title>Fifty Aureobasidium pullulans genomes reveal a recombining polyextremotolerant generalist.</title>
        <authorList>
            <person name="Gostincar C."/>
            <person name="Turk M."/>
            <person name="Zajc J."/>
            <person name="Gunde-Cimerman N."/>
        </authorList>
    </citation>
    <scope>NUCLEOTIDE SEQUENCE [LARGE SCALE GENOMIC DNA]</scope>
    <source>
        <strain evidence="2">EXF-10085</strain>
    </source>
</reference>
<dbReference type="PANTHER" id="PTHR43123:SF1">
    <property type="entry name" value="POLYSACCHARIDE DEACETYLASE-RELATED"/>
    <property type="match status" value="1"/>
</dbReference>
<organism evidence="2">
    <name type="scientific">Aureobasidium pullulans</name>
    <name type="common">Black yeast</name>
    <name type="synonym">Pullularia pullulans</name>
    <dbReference type="NCBI Taxonomy" id="5580"/>
    <lineage>
        <taxon>Eukaryota</taxon>
        <taxon>Fungi</taxon>
        <taxon>Dikarya</taxon>
        <taxon>Ascomycota</taxon>
        <taxon>Pezizomycotina</taxon>
        <taxon>Dothideomycetes</taxon>
        <taxon>Dothideomycetidae</taxon>
        <taxon>Dothideales</taxon>
        <taxon>Saccotheciaceae</taxon>
        <taxon>Aureobasidium</taxon>
    </lineage>
</organism>
<dbReference type="PANTHER" id="PTHR43123">
    <property type="entry name" value="POLYSACCHARIDE DEACETYLASE-RELATED"/>
    <property type="match status" value="1"/>
</dbReference>
<dbReference type="Gene3D" id="3.20.20.370">
    <property type="entry name" value="Glycoside hydrolase/deacetylase"/>
    <property type="match status" value="1"/>
</dbReference>
<evidence type="ECO:0000259" key="1">
    <source>
        <dbReference type="PROSITE" id="PS51677"/>
    </source>
</evidence>
<evidence type="ECO:0000313" key="2">
    <source>
        <dbReference type="EMBL" id="THX12817.1"/>
    </source>
</evidence>
<dbReference type="PROSITE" id="PS51677">
    <property type="entry name" value="NODB"/>
    <property type="match status" value="1"/>
</dbReference>
<feature type="domain" description="NodB homology" evidence="1">
    <location>
        <begin position="85"/>
        <end position="310"/>
    </location>
</feature>